<dbReference type="InterPro" id="IPR027417">
    <property type="entry name" value="P-loop_NTPase"/>
</dbReference>
<dbReference type="PANTHER" id="PTHR30486:SF6">
    <property type="entry name" value="TYPE IV PILUS RETRACTATION ATPASE PILT"/>
    <property type="match status" value="1"/>
</dbReference>
<proteinExistence type="inferred from homology"/>
<feature type="domain" description="Bacterial type II secretion system protein E" evidence="2">
    <location>
        <begin position="53"/>
        <end position="331"/>
    </location>
</feature>
<dbReference type="SUPFAM" id="SSF52540">
    <property type="entry name" value="P-loop containing nucleoside triphosphate hydrolases"/>
    <property type="match status" value="1"/>
</dbReference>
<reference evidence="4" key="1">
    <citation type="journal article" date="2019" name="Int. J. Syst. Evol. Microbiol.">
        <title>The Global Catalogue of Microorganisms (GCM) 10K type strain sequencing project: providing services to taxonomists for standard genome sequencing and annotation.</title>
        <authorList>
            <consortium name="The Broad Institute Genomics Platform"/>
            <consortium name="The Broad Institute Genome Sequencing Center for Infectious Disease"/>
            <person name="Wu L."/>
            <person name="Ma J."/>
        </authorList>
    </citation>
    <scope>NUCLEOTIDE SEQUENCE [LARGE SCALE GENOMIC DNA]</scope>
    <source>
        <strain evidence="4">KCTC 42087</strain>
    </source>
</reference>
<evidence type="ECO:0000313" key="4">
    <source>
        <dbReference type="Proteomes" id="UP001596074"/>
    </source>
</evidence>
<protein>
    <submittedName>
        <fullName evidence="3">TadA family conjugal transfer-associated ATPase</fullName>
    </submittedName>
</protein>
<dbReference type="Gene3D" id="3.30.450.380">
    <property type="match status" value="1"/>
</dbReference>
<sequence>MNRLSDAVRDRLAGSGAEPTTGWVATAVRAEERLLGDREVLALADQLQAEFVGAGPLEPLLRSPHVTDVLVNGPGEVWIDAGDGLTRTSTRFPDEATLRRLAQRLTAAAGRRLDDASPYADARLPGGIRLHAVLPPIAPNGTCLSLRLPRRRAFTLDELVDVGTVPPAGAELLAALVVARAAFLITGGTGTGKTTLLSCLLSIADPAERLVLVEDSSELKPDHPHVVRLEARPPNVEGAGGVTLDDLVRQALRMRPDRLVVGEVRGVEVITLLNALNTGHEGGCGTLHANTAADVPARLEALACAAGLSREAVHSQLAAALEIVVHLTRESPKKPRRVAEVCLLRRAPDGLVGVVPAVSFTPSGETVLAPGATTLAARLDNLWKPP</sequence>
<dbReference type="Proteomes" id="UP001596074">
    <property type="component" value="Unassembled WGS sequence"/>
</dbReference>
<dbReference type="InterPro" id="IPR022399">
    <property type="entry name" value="TadA-like_ATPase"/>
</dbReference>
<dbReference type="NCBIfam" id="TIGR03819">
    <property type="entry name" value="heli_sec_ATPase"/>
    <property type="match status" value="1"/>
</dbReference>
<dbReference type="PANTHER" id="PTHR30486">
    <property type="entry name" value="TWITCHING MOTILITY PROTEIN PILT"/>
    <property type="match status" value="1"/>
</dbReference>
<dbReference type="InterPro" id="IPR050921">
    <property type="entry name" value="T4SS_GSP_E_ATPase"/>
</dbReference>
<dbReference type="RefSeq" id="WP_378284883.1">
    <property type="nucleotide sequence ID" value="NZ_JBHSON010000040.1"/>
</dbReference>
<evidence type="ECO:0000259" key="2">
    <source>
        <dbReference type="Pfam" id="PF00437"/>
    </source>
</evidence>
<accession>A0ABW1A6B3</accession>
<dbReference type="Pfam" id="PF00437">
    <property type="entry name" value="T2SSE"/>
    <property type="match status" value="1"/>
</dbReference>
<name>A0ABW1A6B3_9ACTN</name>
<dbReference type="InterPro" id="IPR001482">
    <property type="entry name" value="T2SS/T4SS_dom"/>
</dbReference>
<comment type="caution">
    <text evidence="3">The sequence shown here is derived from an EMBL/GenBank/DDBJ whole genome shotgun (WGS) entry which is preliminary data.</text>
</comment>
<dbReference type="Gene3D" id="3.40.50.300">
    <property type="entry name" value="P-loop containing nucleotide triphosphate hydrolases"/>
    <property type="match status" value="1"/>
</dbReference>
<keyword evidence="4" id="KW-1185">Reference proteome</keyword>
<organism evidence="3 4">
    <name type="scientific">Actinomadura rugatobispora</name>
    <dbReference type="NCBI Taxonomy" id="1994"/>
    <lineage>
        <taxon>Bacteria</taxon>
        <taxon>Bacillati</taxon>
        <taxon>Actinomycetota</taxon>
        <taxon>Actinomycetes</taxon>
        <taxon>Streptosporangiales</taxon>
        <taxon>Thermomonosporaceae</taxon>
        <taxon>Actinomadura</taxon>
    </lineage>
</organism>
<evidence type="ECO:0000256" key="1">
    <source>
        <dbReference type="ARBA" id="ARBA00006611"/>
    </source>
</evidence>
<comment type="similarity">
    <text evidence="1">Belongs to the GSP E family.</text>
</comment>
<dbReference type="EMBL" id="JBHSON010000040">
    <property type="protein sequence ID" value="MFC5749168.1"/>
    <property type="molecule type" value="Genomic_DNA"/>
</dbReference>
<evidence type="ECO:0000313" key="3">
    <source>
        <dbReference type="EMBL" id="MFC5749168.1"/>
    </source>
</evidence>
<gene>
    <name evidence="3" type="ORF">ACFPZN_26420</name>
</gene>